<sequence length="116" mass="13050">MQLDANSRSRSKSNRPTRIQHTKSKIVVVQTSIKKKQMLNSKDTHPQKHPKHLGHPKLKEEVATTNKDPNNRGGFQKESPTTTATKAPTSSPKQHQPPLFLKTHHHHTVGTKCVSQ</sequence>
<dbReference type="EnsemblPlants" id="KEH27972">
    <property type="protein sequence ID" value="KEH27972"/>
    <property type="gene ID" value="MTR_5g055035"/>
</dbReference>
<feature type="compositionally biased region" description="Low complexity" evidence="1">
    <location>
        <begin position="79"/>
        <end position="93"/>
    </location>
</feature>
<feature type="compositionally biased region" description="Basic residues" evidence="1">
    <location>
        <begin position="9"/>
        <end position="24"/>
    </location>
</feature>
<reference evidence="2 4" key="2">
    <citation type="journal article" date="2014" name="BMC Genomics">
        <title>An improved genome release (version Mt4.0) for the model legume Medicago truncatula.</title>
        <authorList>
            <person name="Tang H."/>
            <person name="Krishnakumar V."/>
            <person name="Bidwell S."/>
            <person name="Rosen B."/>
            <person name="Chan A."/>
            <person name="Zhou S."/>
            <person name="Gentzbittel L."/>
            <person name="Childs K.L."/>
            <person name="Yandell M."/>
            <person name="Gundlach H."/>
            <person name="Mayer K.F."/>
            <person name="Schwartz D.C."/>
            <person name="Town C.D."/>
        </authorList>
    </citation>
    <scope>GENOME REANNOTATION</scope>
    <source>
        <strain evidence="2">A17</strain>
        <strain evidence="3 4">cv. Jemalong A17</strain>
    </source>
</reference>
<reference evidence="2 4" key="1">
    <citation type="journal article" date="2011" name="Nature">
        <title>The Medicago genome provides insight into the evolution of rhizobial symbioses.</title>
        <authorList>
            <person name="Young N.D."/>
            <person name="Debelle F."/>
            <person name="Oldroyd G.E."/>
            <person name="Geurts R."/>
            <person name="Cannon S.B."/>
            <person name="Udvardi M.K."/>
            <person name="Benedito V.A."/>
            <person name="Mayer K.F."/>
            <person name="Gouzy J."/>
            <person name="Schoof H."/>
            <person name="Van de Peer Y."/>
            <person name="Proost S."/>
            <person name="Cook D.R."/>
            <person name="Meyers B.C."/>
            <person name="Spannagl M."/>
            <person name="Cheung F."/>
            <person name="De Mita S."/>
            <person name="Krishnakumar V."/>
            <person name="Gundlach H."/>
            <person name="Zhou S."/>
            <person name="Mudge J."/>
            <person name="Bharti A.K."/>
            <person name="Murray J.D."/>
            <person name="Naoumkina M.A."/>
            <person name="Rosen B."/>
            <person name="Silverstein K.A."/>
            <person name="Tang H."/>
            <person name="Rombauts S."/>
            <person name="Zhao P.X."/>
            <person name="Zhou P."/>
            <person name="Barbe V."/>
            <person name="Bardou P."/>
            <person name="Bechner M."/>
            <person name="Bellec A."/>
            <person name="Berger A."/>
            <person name="Berges H."/>
            <person name="Bidwell S."/>
            <person name="Bisseling T."/>
            <person name="Choisne N."/>
            <person name="Couloux A."/>
            <person name="Denny R."/>
            <person name="Deshpande S."/>
            <person name="Dai X."/>
            <person name="Doyle J.J."/>
            <person name="Dudez A.M."/>
            <person name="Farmer A.D."/>
            <person name="Fouteau S."/>
            <person name="Franken C."/>
            <person name="Gibelin C."/>
            <person name="Gish J."/>
            <person name="Goldstein S."/>
            <person name="Gonzalez A.J."/>
            <person name="Green P.J."/>
            <person name="Hallab A."/>
            <person name="Hartog M."/>
            <person name="Hua A."/>
            <person name="Humphray S.J."/>
            <person name="Jeong D.H."/>
            <person name="Jing Y."/>
            <person name="Jocker A."/>
            <person name="Kenton S.M."/>
            <person name="Kim D.J."/>
            <person name="Klee K."/>
            <person name="Lai H."/>
            <person name="Lang C."/>
            <person name="Lin S."/>
            <person name="Macmil S.L."/>
            <person name="Magdelenat G."/>
            <person name="Matthews L."/>
            <person name="McCorrison J."/>
            <person name="Monaghan E.L."/>
            <person name="Mun J.H."/>
            <person name="Najar F.Z."/>
            <person name="Nicholson C."/>
            <person name="Noirot C."/>
            <person name="O'Bleness M."/>
            <person name="Paule C.R."/>
            <person name="Poulain J."/>
            <person name="Prion F."/>
            <person name="Qin B."/>
            <person name="Qu C."/>
            <person name="Retzel E.F."/>
            <person name="Riddle C."/>
            <person name="Sallet E."/>
            <person name="Samain S."/>
            <person name="Samson N."/>
            <person name="Sanders I."/>
            <person name="Saurat O."/>
            <person name="Scarpelli C."/>
            <person name="Schiex T."/>
            <person name="Segurens B."/>
            <person name="Severin A.J."/>
            <person name="Sherrier D.J."/>
            <person name="Shi R."/>
            <person name="Sims S."/>
            <person name="Singer S.R."/>
            <person name="Sinharoy S."/>
            <person name="Sterck L."/>
            <person name="Viollet A."/>
            <person name="Wang B.B."/>
            <person name="Wang K."/>
            <person name="Wang M."/>
            <person name="Wang X."/>
            <person name="Warfsmann J."/>
            <person name="Weissenbach J."/>
            <person name="White D.D."/>
            <person name="White J.D."/>
            <person name="Wiley G.B."/>
            <person name="Wincker P."/>
            <person name="Xing Y."/>
            <person name="Yang L."/>
            <person name="Yao Z."/>
            <person name="Ying F."/>
            <person name="Zhai J."/>
            <person name="Zhou L."/>
            <person name="Zuber A."/>
            <person name="Denarie J."/>
            <person name="Dixon R.A."/>
            <person name="May G.D."/>
            <person name="Schwartz D.C."/>
            <person name="Rogers J."/>
            <person name="Quetier F."/>
            <person name="Town C.D."/>
            <person name="Roe B.A."/>
        </authorList>
    </citation>
    <scope>NUCLEOTIDE SEQUENCE [LARGE SCALE GENOMIC DNA]</scope>
    <source>
        <strain evidence="2">A17</strain>
        <strain evidence="3 4">cv. Jemalong A17</strain>
    </source>
</reference>
<feature type="compositionally biased region" description="Basic residues" evidence="1">
    <location>
        <begin position="47"/>
        <end position="56"/>
    </location>
</feature>
<dbReference type="AlphaFoldDB" id="A0A072UEA0"/>
<gene>
    <name evidence="2" type="ordered locus">MTR_5g055035</name>
</gene>
<accession>A0A072UEA0</accession>
<proteinExistence type="predicted"/>
<organism evidence="2 4">
    <name type="scientific">Medicago truncatula</name>
    <name type="common">Barrel medic</name>
    <name type="synonym">Medicago tribuloides</name>
    <dbReference type="NCBI Taxonomy" id="3880"/>
    <lineage>
        <taxon>Eukaryota</taxon>
        <taxon>Viridiplantae</taxon>
        <taxon>Streptophyta</taxon>
        <taxon>Embryophyta</taxon>
        <taxon>Tracheophyta</taxon>
        <taxon>Spermatophyta</taxon>
        <taxon>Magnoliopsida</taxon>
        <taxon>eudicotyledons</taxon>
        <taxon>Gunneridae</taxon>
        <taxon>Pentapetalae</taxon>
        <taxon>rosids</taxon>
        <taxon>fabids</taxon>
        <taxon>Fabales</taxon>
        <taxon>Fabaceae</taxon>
        <taxon>Papilionoideae</taxon>
        <taxon>50 kb inversion clade</taxon>
        <taxon>NPAAA clade</taxon>
        <taxon>Hologalegina</taxon>
        <taxon>IRL clade</taxon>
        <taxon>Trifolieae</taxon>
        <taxon>Medicago</taxon>
    </lineage>
</organism>
<keyword evidence="4" id="KW-1185">Reference proteome</keyword>
<evidence type="ECO:0000256" key="1">
    <source>
        <dbReference type="SAM" id="MobiDB-lite"/>
    </source>
</evidence>
<dbReference type="EMBL" id="CM001221">
    <property type="protein sequence ID" value="KEH27972.1"/>
    <property type="molecule type" value="Genomic_DNA"/>
</dbReference>
<evidence type="ECO:0000313" key="2">
    <source>
        <dbReference type="EMBL" id="KEH27972.1"/>
    </source>
</evidence>
<reference evidence="3" key="3">
    <citation type="submission" date="2015-04" db="UniProtKB">
        <authorList>
            <consortium name="EnsemblPlants"/>
        </authorList>
    </citation>
    <scope>IDENTIFICATION</scope>
    <source>
        <strain evidence="3">cv. Jemalong A17</strain>
    </source>
</reference>
<name>A0A072UEA0_MEDTR</name>
<feature type="region of interest" description="Disordered" evidence="1">
    <location>
        <begin position="1"/>
        <end position="116"/>
    </location>
</feature>
<dbReference type="Proteomes" id="UP000002051">
    <property type="component" value="Chromosome 5"/>
</dbReference>
<protein>
    <submittedName>
        <fullName evidence="2 3">Uncharacterized protein</fullName>
    </submittedName>
</protein>
<dbReference type="HOGENOM" id="CLU_2100513_0_0_1"/>
<evidence type="ECO:0000313" key="3">
    <source>
        <dbReference type="EnsemblPlants" id="KEH27972"/>
    </source>
</evidence>
<evidence type="ECO:0000313" key="4">
    <source>
        <dbReference type="Proteomes" id="UP000002051"/>
    </source>
</evidence>